<proteinExistence type="predicted"/>
<evidence type="ECO:0000313" key="2">
    <source>
        <dbReference type="Proteomes" id="UP000077315"/>
    </source>
</evidence>
<dbReference type="GeneID" id="28991951"/>
<dbReference type="SUPFAM" id="SSF50978">
    <property type="entry name" value="WD40 repeat-like"/>
    <property type="match status" value="1"/>
</dbReference>
<sequence>MNIDDQQSTIAQITNDLQPLDPTLIIDTVTMADLPVAQTTATSDSSSLMTLEITTDTLMTEINTTQTSGEITEILETQETQETQEYTGYSVFEHDPSVPCTLLSSTFDRYNTSVKQTLEAESYLVQQDIEKQNMPGVNNFFRNAKWSPDGTCLLSNSEDDIIRLFNLPQNVYEETESPIDLEPVLGVREGETIYDFAWFPTMSSQDPATFCFLTSVRDHPVRLWDVTTKTVRASYCVIDHRERFIGPNVVRFNLEGSKIYCGYENMIEVFDVQRPGQESQKIPTTPKRRSKKGQKGAVYDVPDYAGLYAAGSYSKTVGIYDETNNEMCLKLSGIEGGVTQVKFSPNGNVLFTASRQADSIMCWDIRNTTNVLYELNRPGKTNQRISFDINSTGKVLITGDKNGNALFYDCLTGEERDEDSKQRLQRSMHAHDDITTSASFNPVYPVIATTSGQRKFTVGSDEDQDLTIDNSIKIWKTHGQYEWHPTV</sequence>
<dbReference type="VEuPathDB" id="FungiDB:PHYBLDRAFT_143703"/>
<protein>
    <submittedName>
        <fullName evidence="1">Uncharacterized protein</fullName>
    </submittedName>
</protein>
<dbReference type="PANTHER" id="PTHR13211">
    <property type="entry name" value="TELOMERASE CAJAL BODY PROTEIN 1"/>
    <property type="match status" value="1"/>
</dbReference>
<dbReference type="InParanoid" id="A0A162UDN8"/>
<gene>
    <name evidence="1" type="ORF">PHYBLDRAFT_143703</name>
</gene>
<dbReference type="AlphaFoldDB" id="A0A162UDN8"/>
<dbReference type="STRING" id="763407.A0A162UDN8"/>
<dbReference type="FunCoup" id="A0A162UDN8">
    <property type="interactions" value="531"/>
</dbReference>
<dbReference type="SMART" id="SM00320">
    <property type="entry name" value="WD40"/>
    <property type="match status" value="6"/>
</dbReference>
<keyword evidence="2" id="KW-1185">Reference proteome</keyword>
<dbReference type="Pfam" id="PF00400">
    <property type="entry name" value="WD40"/>
    <property type="match status" value="2"/>
</dbReference>
<name>A0A162UDN8_PHYB8</name>
<dbReference type="OrthoDB" id="239865at2759"/>
<dbReference type="Proteomes" id="UP000077315">
    <property type="component" value="Unassembled WGS sequence"/>
</dbReference>
<dbReference type="EMBL" id="KV440977">
    <property type="protein sequence ID" value="OAD75462.1"/>
    <property type="molecule type" value="Genomic_DNA"/>
</dbReference>
<organism evidence="1 2">
    <name type="scientific">Phycomyces blakesleeanus (strain ATCC 8743b / DSM 1359 / FGSC 10004 / NBRC 33097 / NRRL 1555)</name>
    <dbReference type="NCBI Taxonomy" id="763407"/>
    <lineage>
        <taxon>Eukaryota</taxon>
        <taxon>Fungi</taxon>
        <taxon>Fungi incertae sedis</taxon>
        <taxon>Mucoromycota</taxon>
        <taxon>Mucoromycotina</taxon>
        <taxon>Mucoromycetes</taxon>
        <taxon>Mucorales</taxon>
        <taxon>Phycomycetaceae</taxon>
        <taxon>Phycomyces</taxon>
    </lineage>
</organism>
<evidence type="ECO:0000313" key="1">
    <source>
        <dbReference type="EMBL" id="OAD75462.1"/>
    </source>
</evidence>
<dbReference type="InterPro" id="IPR001680">
    <property type="entry name" value="WD40_rpt"/>
</dbReference>
<dbReference type="RefSeq" id="XP_018293502.1">
    <property type="nucleotide sequence ID" value="XM_018431045.1"/>
</dbReference>
<dbReference type="PANTHER" id="PTHR13211:SF0">
    <property type="entry name" value="TELOMERASE CAJAL BODY PROTEIN 1"/>
    <property type="match status" value="1"/>
</dbReference>
<reference evidence="2" key="1">
    <citation type="submission" date="2015-06" db="EMBL/GenBank/DDBJ databases">
        <title>Expansion of signal transduction pathways in fungi by whole-genome duplication.</title>
        <authorList>
            <consortium name="DOE Joint Genome Institute"/>
            <person name="Corrochano L.M."/>
            <person name="Kuo A."/>
            <person name="Marcet-Houben M."/>
            <person name="Polaino S."/>
            <person name="Salamov A."/>
            <person name="Villalobos J.M."/>
            <person name="Alvarez M.I."/>
            <person name="Avalos J."/>
            <person name="Benito E.P."/>
            <person name="Benoit I."/>
            <person name="Burger G."/>
            <person name="Camino L.P."/>
            <person name="Canovas D."/>
            <person name="Cerda-Olmedo E."/>
            <person name="Cheng J.-F."/>
            <person name="Dominguez A."/>
            <person name="Elias M."/>
            <person name="Eslava A.P."/>
            <person name="Glaser F."/>
            <person name="Grimwood J."/>
            <person name="Gutierrez G."/>
            <person name="Heitman J."/>
            <person name="Henrissat B."/>
            <person name="Iturriaga E.A."/>
            <person name="Lang B.F."/>
            <person name="Lavin J.L."/>
            <person name="Lee S."/>
            <person name="Li W."/>
            <person name="Lindquist E."/>
            <person name="Lopez-Garcia S."/>
            <person name="Luque E.M."/>
            <person name="Marcos A.T."/>
            <person name="Martin J."/>
            <person name="McCluskey K."/>
            <person name="Medina H.R."/>
            <person name="Miralles-Duran A."/>
            <person name="Miyazaki A."/>
            <person name="Munoz-Torres E."/>
            <person name="Oguiza J.A."/>
            <person name="Ohm R."/>
            <person name="Olmedo M."/>
            <person name="Orejas M."/>
            <person name="Ortiz-Castellanos L."/>
            <person name="Pisabarro A.G."/>
            <person name="Rodriguez-Romero J."/>
            <person name="Ruiz-Herrera J."/>
            <person name="Ruiz-Vazquez R."/>
            <person name="Sanz C."/>
            <person name="Schackwitz W."/>
            <person name="Schmutz J."/>
            <person name="Shahriari M."/>
            <person name="Shelest E."/>
            <person name="Silva-Franco F."/>
            <person name="Soanes D."/>
            <person name="Syed K."/>
            <person name="Tagua V.G."/>
            <person name="Talbot N.J."/>
            <person name="Thon M."/>
            <person name="De vries R.P."/>
            <person name="Wiebenga A."/>
            <person name="Yadav J.S."/>
            <person name="Braun E.L."/>
            <person name="Baker S."/>
            <person name="Garre V."/>
            <person name="Horwitz B."/>
            <person name="Torres-Martinez S."/>
            <person name="Idnurm A."/>
            <person name="Herrera-Estrella A."/>
            <person name="Gabaldon T."/>
            <person name="Grigoriev I.V."/>
        </authorList>
    </citation>
    <scope>NUCLEOTIDE SEQUENCE [LARGE SCALE GENOMIC DNA]</scope>
    <source>
        <strain evidence="2">NRRL 1555(-)</strain>
    </source>
</reference>
<accession>A0A162UDN8</accession>
<dbReference type="Gene3D" id="2.130.10.10">
    <property type="entry name" value="YVTN repeat-like/Quinoprotein amine dehydrogenase"/>
    <property type="match status" value="2"/>
</dbReference>
<dbReference type="InterPro" id="IPR015943">
    <property type="entry name" value="WD40/YVTN_repeat-like_dom_sf"/>
</dbReference>
<dbReference type="InterPro" id="IPR036322">
    <property type="entry name" value="WD40_repeat_dom_sf"/>
</dbReference>
<dbReference type="InterPro" id="IPR051150">
    <property type="entry name" value="SWT21/TCAB1_mRNA_Telomere"/>
</dbReference>